<keyword evidence="2" id="KW-0812">Transmembrane</keyword>
<dbReference type="EMBL" id="JBBNAE010000004">
    <property type="protein sequence ID" value="KAK9130495.1"/>
    <property type="molecule type" value="Genomic_DNA"/>
</dbReference>
<name>A0AAP0P703_9MAGN</name>
<evidence type="ECO:0000313" key="3">
    <source>
        <dbReference type="EMBL" id="KAK9130495.1"/>
    </source>
</evidence>
<accession>A0AAP0P703</accession>
<protein>
    <submittedName>
        <fullName evidence="3">Uncharacterized protein</fullName>
    </submittedName>
</protein>
<keyword evidence="2" id="KW-1133">Transmembrane helix</keyword>
<sequence length="142" mass="15486">MARGKCTVSREDVDGEPTRAQRARAQRASVVAAAPSGPAAPTTPVAPAAAPAAALLFLLLLPLLLLLLPLLVMSVVRGRHRLHHIERRKCKLLRVYVDADPVRITSRMRHLMSLWGAVVGVVQTGMRPAGQQWKKPPHPNHK</sequence>
<feature type="region of interest" description="Disordered" evidence="1">
    <location>
        <begin position="1"/>
        <end position="20"/>
    </location>
</feature>
<evidence type="ECO:0000256" key="2">
    <source>
        <dbReference type="SAM" id="Phobius"/>
    </source>
</evidence>
<evidence type="ECO:0000256" key="1">
    <source>
        <dbReference type="SAM" id="MobiDB-lite"/>
    </source>
</evidence>
<reference evidence="3 4" key="1">
    <citation type="submission" date="2024-01" db="EMBL/GenBank/DDBJ databases">
        <title>Genome assemblies of Stephania.</title>
        <authorList>
            <person name="Yang L."/>
        </authorList>
    </citation>
    <scope>NUCLEOTIDE SEQUENCE [LARGE SCALE GENOMIC DNA]</scope>
    <source>
        <strain evidence="3">QJT</strain>
        <tissue evidence="3">Leaf</tissue>
    </source>
</reference>
<evidence type="ECO:0000313" key="4">
    <source>
        <dbReference type="Proteomes" id="UP001417504"/>
    </source>
</evidence>
<keyword evidence="4" id="KW-1185">Reference proteome</keyword>
<dbReference type="AlphaFoldDB" id="A0AAP0P703"/>
<feature type="transmembrane region" description="Helical" evidence="2">
    <location>
        <begin position="52"/>
        <end position="76"/>
    </location>
</feature>
<organism evidence="3 4">
    <name type="scientific">Stephania japonica</name>
    <dbReference type="NCBI Taxonomy" id="461633"/>
    <lineage>
        <taxon>Eukaryota</taxon>
        <taxon>Viridiplantae</taxon>
        <taxon>Streptophyta</taxon>
        <taxon>Embryophyta</taxon>
        <taxon>Tracheophyta</taxon>
        <taxon>Spermatophyta</taxon>
        <taxon>Magnoliopsida</taxon>
        <taxon>Ranunculales</taxon>
        <taxon>Menispermaceae</taxon>
        <taxon>Menispermoideae</taxon>
        <taxon>Cissampelideae</taxon>
        <taxon>Stephania</taxon>
    </lineage>
</organism>
<feature type="compositionally biased region" description="Basic and acidic residues" evidence="1">
    <location>
        <begin position="8"/>
        <end position="19"/>
    </location>
</feature>
<proteinExistence type="predicted"/>
<dbReference type="Proteomes" id="UP001417504">
    <property type="component" value="Unassembled WGS sequence"/>
</dbReference>
<gene>
    <name evidence="3" type="ORF">Sjap_010982</name>
</gene>
<keyword evidence="2" id="KW-0472">Membrane</keyword>
<comment type="caution">
    <text evidence="3">The sequence shown here is derived from an EMBL/GenBank/DDBJ whole genome shotgun (WGS) entry which is preliminary data.</text>
</comment>